<dbReference type="Proteomes" id="UP001209540">
    <property type="component" value="Unassembled WGS sequence"/>
</dbReference>
<reference evidence="2" key="1">
    <citation type="journal article" date="2022" name="IScience">
        <title>Evolution of zygomycete secretomes and the origins of terrestrial fungal ecologies.</title>
        <authorList>
            <person name="Chang Y."/>
            <person name="Wang Y."/>
            <person name="Mondo S."/>
            <person name="Ahrendt S."/>
            <person name="Andreopoulos W."/>
            <person name="Barry K."/>
            <person name="Beard J."/>
            <person name="Benny G.L."/>
            <person name="Blankenship S."/>
            <person name="Bonito G."/>
            <person name="Cuomo C."/>
            <person name="Desiro A."/>
            <person name="Gervers K.A."/>
            <person name="Hundley H."/>
            <person name="Kuo A."/>
            <person name="LaButti K."/>
            <person name="Lang B.F."/>
            <person name="Lipzen A."/>
            <person name="O'Donnell K."/>
            <person name="Pangilinan J."/>
            <person name="Reynolds N."/>
            <person name="Sandor L."/>
            <person name="Smith M.E."/>
            <person name="Tsang A."/>
            <person name="Grigoriev I.V."/>
            <person name="Stajich J.E."/>
            <person name="Spatafora J.W."/>
        </authorList>
    </citation>
    <scope>NUCLEOTIDE SEQUENCE</scope>
    <source>
        <strain evidence="2">RSA 2281</strain>
    </source>
</reference>
<dbReference type="EMBL" id="JAIXMP010000003">
    <property type="protein sequence ID" value="KAI9275876.1"/>
    <property type="molecule type" value="Genomic_DNA"/>
</dbReference>
<protein>
    <recommendedName>
        <fullName evidence="4">F-box domain-containing protein</fullName>
    </recommendedName>
</protein>
<feature type="compositionally biased region" description="Acidic residues" evidence="1">
    <location>
        <begin position="14"/>
        <end position="32"/>
    </location>
</feature>
<comment type="caution">
    <text evidence="2">The sequence shown here is derived from an EMBL/GenBank/DDBJ whole genome shotgun (WGS) entry which is preliminary data.</text>
</comment>
<name>A0AAD5KUN7_9FUNG</name>
<evidence type="ECO:0008006" key="4">
    <source>
        <dbReference type="Google" id="ProtNLM"/>
    </source>
</evidence>
<keyword evidence="3" id="KW-1185">Reference proteome</keyword>
<feature type="region of interest" description="Disordered" evidence="1">
    <location>
        <begin position="1"/>
        <end position="41"/>
    </location>
</feature>
<proteinExistence type="predicted"/>
<dbReference type="SUPFAM" id="SSF48452">
    <property type="entry name" value="TPR-like"/>
    <property type="match status" value="1"/>
</dbReference>
<organism evidence="2 3">
    <name type="scientific">Phascolomyces articulosus</name>
    <dbReference type="NCBI Taxonomy" id="60185"/>
    <lineage>
        <taxon>Eukaryota</taxon>
        <taxon>Fungi</taxon>
        <taxon>Fungi incertae sedis</taxon>
        <taxon>Mucoromycota</taxon>
        <taxon>Mucoromycotina</taxon>
        <taxon>Mucoromycetes</taxon>
        <taxon>Mucorales</taxon>
        <taxon>Lichtheimiaceae</taxon>
        <taxon>Phascolomyces</taxon>
    </lineage>
</organism>
<dbReference type="Gene3D" id="1.25.40.10">
    <property type="entry name" value="Tetratricopeptide repeat domain"/>
    <property type="match status" value="1"/>
</dbReference>
<dbReference type="InterPro" id="IPR011990">
    <property type="entry name" value="TPR-like_helical_dom_sf"/>
</dbReference>
<evidence type="ECO:0000256" key="1">
    <source>
        <dbReference type="SAM" id="MobiDB-lite"/>
    </source>
</evidence>
<evidence type="ECO:0000313" key="2">
    <source>
        <dbReference type="EMBL" id="KAI9275876.1"/>
    </source>
</evidence>
<sequence length="695" mass="81606">MTRRTQQPPYNAVDYEEKESEEEFEGDSDKDEAEEKSKETKQVDKLIHDAKCYEQGDKFEKARELIDIAMTMDPQRLECYKISARLYAKQGRYDAALNVYKQAENGIDWGQYREDYKRDCLEDLEEKYQELQEIAQRVKNNPVDFIIMLNIPSNMIFEHLAEDSQTIFQCLYVSKRWRNFILSNCPFIWQSARWEDCSPAFVMMEKVTPHITSIESVGWMPGHVNNRYRSIVENASLDKVRELKTDALVQQIDMEKIMKLCPNIVNLAFDVTSTKPRRRSRKDFKLHPDMIKPFSDETATTYPNLRSLIIHDRPLNPAITRGLFHRAPNLLAFGTSTSNDYRTSNKDNANFKRIIEQLDIYCLPRLKWLLILPNESYEFLPIIKKINEECCDENSRKTKTELTKDKGIKYIIMAPEKGTDLTCLAPIVEKSRETLQTLIVNLRRYLDIEDEDYDKEFPVCLKHWRYLFNHGRDGEMPSFFTIMDGRDGGFPQIDGIGLCAPSLIQKSPKMTCLSLENIIHMGETLMSAFSMLCVLQMAKFTHCTISSEMEEYFLDYASPRKIFFPLSHLEFVDCYGFKKLPFLWEALVGIPDLDYFRISNCKLERKNVQNFVRRYCKRSDPWSLHLENLESVSSEEIFQLLKSRGKCKLKIDPWEEKAQRINRRACNLYSQGDSDEEDEIHMGYDMHKGMRYHFV</sequence>
<dbReference type="SUPFAM" id="SSF52047">
    <property type="entry name" value="RNI-like"/>
    <property type="match status" value="1"/>
</dbReference>
<accession>A0AAD5KUN7</accession>
<gene>
    <name evidence="2" type="ORF">BDA99DRAFT_532823</name>
</gene>
<reference evidence="2" key="2">
    <citation type="submission" date="2023-02" db="EMBL/GenBank/DDBJ databases">
        <authorList>
            <consortium name="DOE Joint Genome Institute"/>
            <person name="Mondo S.J."/>
            <person name="Chang Y."/>
            <person name="Wang Y."/>
            <person name="Ahrendt S."/>
            <person name="Andreopoulos W."/>
            <person name="Barry K."/>
            <person name="Beard J."/>
            <person name="Benny G.L."/>
            <person name="Blankenship S."/>
            <person name="Bonito G."/>
            <person name="Cuomo C."/>
            <person name="Desiro A."/>
            <person name="Gervers K.A."/>
            <person name="Hundley H."/>
            <person name="Kuo A."/>
            <person name="LaButti K."/>
            <person name="Lang B.F."/>
            <person name="Lipzen A."/>
            <person name="O'Donnell K."/>
            <person name="Pangilinan J."/>
            <person name="Reynolds N."/>
            <person name="Sandor L."/>
            <person name="Smith M.W."/>
            <person name="Tsang A."/>
            <person name="Grigoriev I.V."/>
            <person name="Stajich J.E."/>
            <person name="Spatafora J.W."/>
        </authorList>
    </citation>
    <scope>NUCLEOTIDE SEQUENCE</scope>
    <source>
        <strain evidence="2">RSA 2281</strain>
    </source>
</reference>
<dbReference type="AlphaFoldDB" id="A0AAD5KUN7"/>
<evidence type="ECO:0000313" key="3">
    <source>
        <dbReference type="Proteomes" id="UP001209540"/>
    </source>
</evidence>